<gene>
    <name evidence="4" type="ORF">ABMA27_001551</name>
</gene>
<evidence type="ECO:0000259" key="3">
    <source>
        <dbReference type="Pfam" id="PF25298"/>
    </source>
</evidence>
<name>A0ABR3HYX3_LOXSC</name>
<dbReference type="InterPro" id="IPR057251">
    <property type="entry name" value="FP_C"/>
</dbReference>
<dbReference type="Proteomes" id="UP001549920">
    <property type="component" value="Unassembled WGS sequence"/>
</dbReference>
<feature type="coiled-coil region" evidence="1">
    <location>
        <begin position="88"/>
        <end position="150"/>
    </location>
</feature>
<feature type="region of interest" description="Disordered" evidence="2">
    <location>
        <begin position="1"/>
        <end position="61"/>
    </location>
</feature>
<keyword evidence="5" id="KW-1185">Reference proteome</keyword>
<reference evidence="4 5" key="1">
    <citation type="submission" date="2024-06" db="EMBL/GenBank/DDBJ databases">
        <title>A chromosome-level genome assembly of beet webworm, Loxostege sticticalis.</title>
        <authorList>
            <person name="Zhang Y."/>
        </authorList>
    </citation>
    <scope>NUCLEOTIDE SEQUENCE [LARGE SCALE GENOMIC DNA]</scope>
    <source>
        <strain evidence="4">AQ026</strain>
        <tissue evidence="4">Whole body</tissue>
    </source>
</reference>
<comment type="caution">
    <text evidence="4">The sequence shown here is derived from an EMBL/GenBank/DDBJ whole genome shotgun (WGS) entry which is preliminary data.</text>
</comment>
<sequence>MSSSTPARGCCSSVGDNEGTQANNDNTPALSNANVTKRPTKRQALDSPPQAENSSEAPITRSDLRAIVEEITDRRSETLLAQLTSSLRSIMSSELSTMRNEIKELRESITFISDQYDKVVKENKETRELVRELRVENESMKSTVIALTEQLQLKEQSGRINNIEISGVTLIKGENLNNILNRIATKVGFKILPTDVDCIHRVRRYPLDSKPSTLAPNIIVRFTQRTRKSELLALIRTRRGLSTADLDIDGPAKPVFVNDHLSPQNKVLYGRARKIGKELNYKFIWLSDCKIFVRKNESTKAILISNANDLNKIK</sequence>
<dbReference type="Pfam" id="PF25298">
    <property type="entry name" value="Baculo_FP_2nd"/>
    <property type="match status" value="1"/>
</dbReference>
<evidence type="ECO:0000313" key="5">
    <source>
        <dbReference type="Proteomes" id="UP001549920"/>
    </source>
</evidence>
<feature type="compositionally biased region" description="Polar residues" evidence="2">
    <location>
        <begin position="14"/>
        <end position="37"/>
    </location>
</feature>
<dbReference type="EMBL" id="JBEUOH010000011">
    <property type="protein sequence ID" value="KAL0881767.1"/>
    <property type="molecule type" value="Genomic_DNA"/>
</dbReference>
<proteinExistence type="predicted"/>
<feature type="domain" description="FP protein C-terminal" evidence="3">
    <location>
        <begin position="263"/>
        <end position="314"/>
    </location>
</feature>
<evidence type="ECO:0000256" key="1">
    <source>
        <dbReference type="SAM" id="Coils"/>
    </source>
</evidence>
<keyword evidence="1" id="KW-0175">Coiled coil</keyword>
<protein>
    <recommendedName>
        <fullName evidence="3">FP protein C-terminal domain-containing protein</fullName>
    </recommendedName>
</protein>
<organism evidence="4 5">
    <name type="scientific">Loxostege sticticalis</name>
    <name type="common">Beet webworm moth</name>
    <dbReference type="NCBI Taxonomy" id="481309"/>
    <lineage>
        <taxon>Eukaryota</taxon>
        <taxon>Metazoa</taxon>
        <taxon>Ecdysozoa</taxon>
        <taxon>Arthropoda</taxon>
        <taxon>Hexapoda</taxon>
        <taxon>Insecta</taxon>
        <taxon>Pterygota</taxon>
        <taxon>Neoptera</taxon>
        <taxon>Endopterygota</taxon>
        <taxon>Lepidoptera</taxon>
        <taxon>Glossata</taxon>
        <taxon>Ditrysia</taxon>
        <taxon>Pyraloidea</taxon>
        <taxon>Crambidae</taxon>
        <taxon>Pyraustinae</taxon>
        <taxon>Loxostege</taxon>
    </lineage>
</organism>
<evidence type="ECO:0000256" key="2">
    <source>
        <dbReference type="SAM" id="MobiDB-lite"/>
    </source>
</evidence>
<evidence type="ECO:0000313" key="4">
    <source>
        <dbReference type="EMBL" id="KAL0881767.1"/>
    </source>
</evidence>
<accession>A0ABR3HYX3</accession>